<dbReference type="InterPro" id="IPR002495">
    <property type="entry name" value="Glyco_trans_8"/>
</dbReference>
<dbReference type="AlphaFoldDB" id="A0A412DRL9"/>
<comment type="caution">
    <text evidence="4">The sequence shown here is derived from an EMBL/GenBank/DDBJ whole genome shotgun (WGS) entry which is preliminary data.</text>
</comment>
<dbReference type="InterPro" id="IPR029044">
    <property type="entry name" value="Nucleotide-diphossugar_trans"/>
</dbReference>
<organism evidence="4 5">
    <name type="scientific">Bacteroides stercoris</name>
    <dbReference type="NCBI Taxonomy" id="46506"/>
    <lineage>
        <taxon>Bacteria</taxon>
        <taxon>Pseudomonadati</taxon>
        <taxon>Bacteroidota</taxon>
        <taxon>Bacteroidia</taxon>
        <taxon>Bacteroidales</taxon>
        <taxon>Bacteroidaceae</taxon>
        <taxon>Bacteroides</taxon>
    </lineage>
</organism>
<dbReference type="CDD" id="cd04194">
    <property type="entry name" value="GT8_A4GalT_like"/>
    <property type="match status" value="1"/>
</dbReference>
<evidence type="ECO:0000256" key="2">
    <source>
        <dbReference type="ARBA" id="ARBA00022679"/>
    </source>
</evidence>
<keyword evidence="1" id="KW-0328">Glycosyltransferase</keyword>
<dbReference type="Proteomes" id="UP000283310">
    <property type="component" value="Unassembled WGS sequence"/>
</dbReference>
<dbReference type="Gene3D" id="3.90.550.10">
    <property type="entry name" value="Spore Coat Polysaccharide Biosynthesis Protein SpsA, Chain A"/>
    <property type="match status" value="1"/>
</dbReference>
<evidence type="ECO:0000256" key="1">
    <source>
        <dbReference type="ARBA" id="ARBA00022676"/>
    </source>
</evidence>
<dbReference type="RefSeq" id="WP_117903053.1">
    <property type="nucleotide sequence ID" value="NZ_JADNPL010000005.1"/>
</dbReference>
<gene>
    <name evidence="4" type="ORF">DWY65_03575</name>
</gene>
<dbReference type="InterPro" id="IPR050748">
    <property type="entry name" value="Glycosyltrans_8_dom-fam"/>
</dbReference>
<dbReference type="PANTHER" id="PTHR13778">
    <property type="entry name" value="GLYCOSYLTRANSFERASE 8 DOMAIN-CONTAINING PROTEIN"/>
    <property type="match status" value="1"/>
</dbReference>
<keyword evidence="2 4" id="KW-0808">Transferase</keyword>
<keyword evidence="3" id="KW-0479">Metal-binding</keyword>
<name>A0A412DRL9_BACSE</name>
<sequence>MDIVCSTDDNYIKYCCVMLTSLLENNKAENITVHVLGDNLEKKHKEVLRDIVETRYRQRIFFYIIDNKLVKGFPNSAHSYLSLVAYYRLFITSVLPATVHKVLYLDCDLIVTHSIKDLWNVDIVGRPLAAVKDAHKGMKEHCALLEVDCVRYGYFNTGVVLFNLDYLREYGLEHRAIRFIDEKRQYITFHDQDVLNGLFHKQALFLPYRYNLHDRLYRRKRYVDAETLPVVREELKHPVIIHFSSGKKPWKSRCLHPCRYLYFHYLDMTVWQGERPDMPLKDRLWRWNRLLASFLHLANGYRKQN</sequence>
<evidence type="ECO:0000256" key="3">
    <source>
        <dbReference type="ARBA" id="ARBA00022723"/>
    </source>
</evidence>
<dbReference type="PANTHER" id="PTHR13778:SF47">
    <property type="entry name" value="LIPOPOLYSACCHARIDE 1,3-GALACTOSYLTRANSFERASE"/>
    <property type="match status" value="1"/>
</dbReference>
<evidence type="ECO:0000313" key="5">
    <source>
        <dbReference type="Proteomes" id="UP000283310"/>
    </source>
</evidence>
<accession>A0A412DRL9</accession>
<dbReference type="GO" id="GO:0016757">
    <property type="term" value="F:glycosyltransferase activity"/>
    <property type="evidence" value="ECO:0007669"/>
    <property type="project" value="UniProtKB-KW"/>
</dbReference>
<proteinExistence type="predicted"/>
<dbReference type="Pfam" id="PF01501">
    <property type="entry name" value="Glyco_transf_8"/>
    <property type="match status" value="1"/>
</dbReference>
<dbReference type="EMBL" id="QRTW01000004">
    <property type="protein sequence ID" value="RGR16381.1"/>
    <property type="molecule type" value="Genomic_DNA"/>
</dbReference>
<dbReference type="GO" id="GO:0046872">
    <property type="term" value="F:metal ion binding"/>
    <property type="evidence" value="ECO:0007669"/>
    <property type="project" value="UniProtKB-KW"/>
</dbReference>
<dbReference type="SUPFAM" id="SSF53448">
    <property type="entry name" value="Nucleotide-diphospho-sugar transferases"/>
    <property type="match status" value="1"/>
</dbReference>
<protein>
    <submittedName>
        <fullName evidence="4">Glycosyltransferase family 8 protein</fullName>
    </submittedName>
</protein>
<reference evidence="4 5" key="1">
    <citation type="submission" date="2018-08" db="EMBL/GenBank/DDBJ databases">
        <title>A genome reference for cultivated species of the human gut microbiota.</title>
        <authorList>
            <person name="Zou Y."/>
            <person name="Xue W."/>
            <person name="Luo G."/>
        </authorList>
    </citation>
    <scope>NUCLEOTIDE SEQUENCE [LARGE SCALE GENOMIC DNA]</scope>
    <source>
        <strain evidence="4 5">AF26-20BH</strain>
    </source>
</reference>
<evidence type="ECO:0000313" key="4">
    <source>
        <dbReference type="EMBL" id="RGR16381.1"/>
    </source>
</evidence>